<dbReference type="CDD" id="cd00093">
    <property type="entry name" value="HTH_XRE"/>
    <property type="match status" value="1"/>
</dbReference>
<dbReference type="Proteomes" id="UP000603352">
    <property type="component" value="Unassembled WGS sequence"/>
</dbReference>
<protein>
    <recommendedName>
        <fullName evidence="1">HTH cro/C1-type domain-containing protein</fullName>
    </recommendedName>
</protein>
<proteinExistence type="predicted"/>
<reference evidence="3" key="1">
    <citation type="journal article" date="2019" name="Int. J. Syst. Evol. Microbiol.">
        <title>The Global Catalogue of Microorganisms (GCM) 10K type strain sequencing project: providing services to taxonomists for standard genome sequencing and annotation.</title>
        <authorList>
            <consortium name="The Broad Institute Genomics Platform"/>
            <consortium name="The Broad Institute Genome Sequencing Center for Infectious Disease"/>
            <person name="Wu L."/>
            <person name="Ma J."/>
        </authorList>
    </citation>
    <scope>NUCLEOTIDE SEQUENCE [LARGE SCALE GENOMIC DNA]</scope>
    <source>
        <strain evidence="3">CGMCC 1.10188</strain>
    </source>
</reference>
<evidence type="ECO:0000259" key="1">
    <source>
        <dbReference type="PROSITE" id="PS50943"/>
    </source>
</evidence>
<dbReference type="InterPro" id="IPR010982">
    <property type="entry name" value="Lambda_DNA-bd_dom_sf"/>
</dbReference>
<comment type="caution">
    <text evidence="2">The sequence shown here is derived from an EMBL/GenBank/DDBJ whole genome shotgun (WGS) entry which is preliminary data.</text>
</comment>
<dbReference type="Pfam" id="PF01381">
    <property type="entry name" value="HTH_3"/>
    <property type="match status" value="1"/>
</dbReference>
<gene>
    <name evidence="2" type="ORF">GCM10011505_14650</name>
</gene>
<dbReference type="SMART" id="SM00530">
    <property type="entry name" value="HTH_XRE"/>
    <property type="match status" value="1"/>
</dbReference>
<evidence type="ECO:0000313" key="3">
    <source>
        <dbReference type="Proteomes" id="UP000603352"/>
    </source>
</evidence>
<name>A0ABQ1IC52_9PROT</name>
<dbReference type="Gene3D" id="1.10.260.40">
    <property type="entry name" value="lambda repressor-like DNA-binding domains"/>
    <property type="match status" value="1"/>
</dbReference>
<dbReference type="SUPFAM" id="SSF47413">
    <property type="entry name" value="lambda repressor-like DNA-binding domains"/>
    <property type="match status" value="1"/>
</dbReference>
<dbReference type="InterPro" id="IPR001387">
    <property type="entry name" value="Cro/C1-type_HTH"/>
</dbReference>
<feature type="domain" description="HTH cro/C1-type" evidence="1">
    <location>
        <begin position="25"/>
        <end position="80"/>
    </location>
</feature>
<evidence type="ECO:0000313" key="2">
    <source>
        <dbReference type="EMBL" id="GGB34302.1"/>
    </source>
</evidence>
<organism evidence="2 3">
    <name type="scientific">Tistrella bauzanensis</name>
    <dbReference type="NCBI Taxonomy" id="657419"/>
    <lineage>
        <taxon>Bacteria</taxon>
        <taxon>Pseudomonadati</taxon>
        <taxon>Pseudomonadota</taxon>
        <taxon>Alphaproteobacteria</taxon>
        <taxon>Geminicoccales</taxon>
        <taxon>Geminicoccaceae</taxon>
        <taxon>Tistrella</taxon>
    </lineage>
</organism>
<dbReference type="PROSITE" id="PS50943">
    <property type="entry name" value="HTH_CROC1"/>
    <property type="match status" value="1"/>
</dbReference>
<sequence length="159" mass="17176">MSAILQLATPGATAHSPRMLIPNRIRYWRDQAGLTQEQLADAIGATRQTVHHLEQGKGGISPDKLRGLSRALKVEPWQLLDGSEIADAAVRREAPTLDEVYTAALAVEKWVRQGGFALSPEDKASLVRTVCRHIAKLRGQPAEHVAEIVAAFLAAGTGK</sequence>
<accession>A0ABQ1IC52</accession>
<dbReference type="EMBL" id="BMDZ01000012">
    <property type="protein sequence ID" value="GGB34302.1"/>
    <property type="molecule type" value="Genomic_DNA"/>
</dbReference>
<keyword evidence="3" id="KW-1185">Reference proteome</keyword>